<sequence length="378" mass="42000">MLLHLLRGGEAVESQIDGSISAIIMSKHHFQTHTAVAQTLKSLKNGVRGLALRLNAPSEGFYLFTLELLTIALVFSKALHHNAGKKYVRVVQPGCHVAWADMNGDHSTVACCSLPSSSTTFLSFLLGGDDPPSEGKDGWKNPLCAAATSPRTKHLTSGLALVLPFLTWFLNCLFSAVAGWWGEGGRREKGGGKDEEGKEGRRRRDAIWTGQRRRLGLYAAVIMFRTTVLLMLLNRVQAWVQGVMPEESGREGGRAEEGDTCWYSALRHDRRCRERFDFADHGVLFISQYLAIQTFETVAILREARSLLHLVTCLTSACLISLLSLVGFYDTVTYFHTRTESLMGVLISLVTVQLPLMLVASGRLRQHRYLRISHFIKA</sequence>
<evidence type="ECO:0000313" key="3">
    <source>
        <dbReference type="Proteomes" id="UP000355283"/>
    </source>
</evidence>
<keyword evidence="1" id="KW-1133">Transmembrane helix</keyword>
<comment type="caution">
    <text evidence="2">The sequence shown here is derived from an EMBL/GenBank/DDBJ whole genome shotgun (WGS) entry which is preliminary data.</text>
</comment>
<feature type="transmembrane region" description="Helical" evidence="1">
    <location>
        <begin position="159"/>
        <end position="181"/>
    </location>
</feature>
<dbReference type="EMBL" id="SDOX01000122">
    <property type="protein sequence ID" value="TFJ81570.1"/>
    <property type="molecule type" value="Genomic_DNA"/>
</dbReference>
<proteinExistence type="predicted"/>
<dbReference type="Proteomes" id="UP000355283">
    <property type="component" value="Unassembled WGS sequence"/>
</dbReference>
<dbReference type="OrthoDB" id="63215at2759"/>
<gene>
    <name evidence="2" type="ORF">NSK_006821</name>
</gene>
<organism evidence="2 3">
    <name type="scientific">Nannochloropsis salina CCMP1776</name>
    <dbReference type="NCBI Taxonomy" id="1027361"/>
    <lineage>
        <taxon>Eukaryota</taxon>
        <taxon>Sar</taxon>
        <taxon>Stramenopiles</taxon>
        <taxon>Ochrophyta</taxon>
        <taxon>Eustigmatophyceae</taxon>
        <taxon>Eustigmatales</taxon>
        <taxon>Monodopsidaceae</taxon>
        <taxon>Microchloropsis</taxon>
        <taxon>Microchloropsis salina</taxon>
    </lineage>
</organism>
<protein>
    <submittedName>
        <fullName evidence="2">Uncharacterized protein</fullName>
    </submittedName>
</protein>
<accession>A0A4D9CR10</accession>
<keyword evidence="3" id="KW-1185">Reference proteome</keyword>
<feature type="transmembrane region" description="Helical" evidence="1">
    <location>
        <begin position="60"/>
        <end position="79"/>
    </location>
</feature>
<name>A0A4D9CR10_9STRA</name>
<feature type="transmembrane region" description="Helical" evidence="1">
    <location>
        <begin position="307"/>
        <end position="329"/>
    </location>
</feature>
<feature type="transmembrane region" description="Helical" evidence="1">
    <location>
        <begin position="341"/>
        <end position="361"/>
    </location>
</feature>
<dbReference type="AlphaFoldDB" id="A0A4D9CR10"/>
<feature type="transmembrane region" description="Helical" evidence="1">
    <location>
        <begin position="215"/>
        <end position="234"/>
    </location>
</feature>
<keyword evidence="1" id="KW-0472">Membrane</keyword>
<reference evidence="2 3" key="1">
    <citation type="submission" date="2019-01" db="EMBL/GenBank/DDBJ databases">
        <title>Nuclear Genome Assembly of the Microalgal Biofuel strain Nannochloropsis salina CCMP1776.</title>
        <authorList>
            <person name="Hovde B."/>
        </authorList>
    </citation>
    <scope>NUCLEOTIDE SEQUENCE [LARGE SCALE GENOMIC DNA]</scope>
    <source>
        <strain evidence="2 3">CCMP1776</strain>
    </source>
</reference>
<keyword evidence="1" id="KW-0812">Transmembrane</keyword>
<evidence type="ECO:0000313" key="2">
    <source>
        <dbReference type="EMBL" id="TFJ81570.1"/>
    </source>
</evidence>
<evidence type="ECO:0000256" key="1">
    <source>
        <dbReference type="SAM" id="Phobius"/>
    </source>
</evidence>